<keyword evidence="4" id="KW-1185">Reference proteome</keyword>
<dbReference type="InterPro" id="IPR036436">
    <property type="entry name" value="Disintegrin_dom_sf"/>
</dbReference>
<dbReference type="Proteomes" id="UP001217838">
    <property type="component" value="Unassembled WGS sequence"/>
</dbReference>
<evidence type="ECO:0000313" key="3">
    <source>
        <dbReference type="EMBL" id="MDC0674185.1"/>
    </source>
</evidence>
<evidence type="ECO:0000256" key="1">
    <source>
        <dbReference type="SAM" id="MobiDB-lite"/>
    </source>
</evidence>
<evidence type="ECO:0000259" key="2">
    <source>
        <dbReference type="PROSITE" id="PS50214"/>
    </source>
</evidence>
<dbReference type="InterPro" id="IPR001762">
    <property type="entry name" value="Disintegrin_dom"/>
</dbReference>
<sequence>MRDPDIVYLSGITSSAANIATAGAHDAVYANSFDGFVVRFDTDGERQWASYLGGPGEEADQRAAVTPTGELYVAGRTHSNAGLATPGAFKGYINTMGDAYLARFAADGKLQWATYYGYDGADGMSVDVASDAAGNALFAGNTMSTSGFTGIDPYQNDNMGFRDYFLAKFTPDGKRKWGTYLGGTLHENTLDGKLVAAPGTDIVYLAGSSRSAGMTTPGAFQEVAASSSAGLLVRFTQHELSSPCADQADCKAGSCVDGVCCDTPCGGDVADDCQTCLLTEGAVADGVCTVQSAAVVCRPAASACDVAESCPGDVAGCPADEFAADDTPCDGGFCAAGSCLPDAGTSETTGTDTTAGTTTAGTTTVDDTTGGIPTSSEPTTAAPTGTSAGPTVTGDPASTGADASDTAGDDASGTAGGSGQADGCSCSQGHGARDMLLAAAVLLALPRRRRR</sequence>
<accession>A0ABT5BKR3</accession>
<dbReference type="PANTHER" id="PTHR35580:SF1">
    <property type="entry name" value="PHYTASE-LIKE DOMAIN-CONTAINING PROTEIN"/>
    <property type="match status" value="1"/>
</dbReference>
<name>A0ABT5BKR3_9BACT</name>
<protein>
    <recommendedName>
        <fullName evidence="2">Disintegrin domain-containing protein</fullName>
    </recommendedName>
</protein>
<dbReference type="PROSITE" id="PS50214">
    <property type="entry name" value="DISINTEGRIN_2"/>
    <property type="match status" value="1"/>
</dbReference>
<dbReference type="RefSeq" id="WP_272008211.1">
    <property type="nucleotide sequence ID" value="NZ_JAQNDN010000024.1"/>
</dbReference>
<dbReference type="InterPro" id="IPR052918">
    <property type="entry name" value="Motility_Chemotaxis_Reg"/>
</dbReference>
<reference evidence="3 4" key="1">
    <citation type="submission" date="2022-11" db="EMBL/GenBank/DDBJ databases">
        <title>Minimal conservation of predation-associated metabolite biosynthetic gene clusters underscores biosynthetic potential of Myxococcota including descriptions for ten novel species: Archangium lansinium sp. nov., Myxococcus landrumus sp. nov., Nannocystis bai.</title>
        <authorList>
            <person name="Ahearne A."/>
            <person name="Stevens C."/>
            <person name="Dowd S."/>
        </authorList>
    </citation>
    <scope>NUCLEOTIDE SEQUENCE [LARGE SCALE GENOMIC DNA]</scope>
    <source>
        <strain evidence="3 4">NCELM</strain>
    </source>
</reference>
<feature type="region of interest" description="Disordered" evidence="1">
    <location>
        <begin position="345"/>
        <end position="428"/>
    </location>
</feature>
<comment type="caution">
    <text evidence="3">The sequence shown here is derived from an EMBL/GenBank/DDBJ whole genome shotgun (WGS) entry which is preliminary data.</text>
</comment>
<evidence type="ECO:0000313" key="4">
    <source>
        <dbReference type="Proteomes" id="UP001217838"/>
    </source>
</evidence>
<dbReference type="SUPFAM" id="SSF57552">
    <property type="entry name" value="Blood coagulation inhibitor (disintegrin)"/>
    <property type="match status" value="1"/>
</dbReference>
<gene>
    <name evidence="3" type="ORF">POL58_40940</name>
</gene>
<dbReference type="EMBL" id="JAQNDN010000024">
    <property type="protein sequence ID" value="MDC0674185.1"/>
    <property type="molecule type" value="Genomic_DNA"/>
</dbReference>
<dbReference type="SMART" id="SM00050">
    <property type="entry name" value="DISIN"/>
    <property type="match status" value="1"/>
</dbReference>
<feature type="domain" description="Disintegrin" evidence="2">
    <location>
        <begin position="249"/>
        <end position="325"/>
    </location>
</feature>
<dbReference type="Gene3D" id="4.10.70.10">
    <property type="entry name" value="Disintegrin domain"/>
    <property type="match status" value="1"/>
</dbReference>
<organism evidence="3 4">
    <name type="scientific">Nannocystis radixulma</name>
    <dbReference type="NCBI Taxonomy" id="2995305"/>
    <lineage>
        <taxon>Bacteria</taxon>
        <taxon>Pseudomonadati</taxon>
        <taxon>Myxococcota</taxon>
        <taxon>Polyangia</taxon>
        <taxon>Nannocystales</taxon>
        <taxon>Nannocystaceae</taxon>
        <taxon>Nannocystis</taxon>
    </lineage>
</organism>
<dbReference type="SUPFAM" id="SSF101898">
    <property type="entry name" value="NHL repeat"/>
    <property type="match status" value="1"/>
</dbReference>
<proteinExistence type="predicted"/>
<feature type="compositionally biased region" description="Low complexity" evidence="1">
    <location>
        <begin position="345"/>
        <end position="413"/>
    </location>
</feature>
<dbReference type="PANTHER" id="PTHR35580">
    <property type="entry name" value="CELL SURFACE GLYCOPROTEIN (S-LAYER PROTEIN)-LIKE PROTEIN"/>
    <property type="match status" value="1"/>
</dbReference>